<dbReference type="Gene3D" id="2.80.10.50">
    <property type="match status" value="1"/>
</dbReference>
<dbReference type="GO" id="GO:0033017">
    <property type="term" value="C:sarcoplasmic reticulum membrane"/>
    <property type="evidence" value="ECO:0007669"/>
    <property type="project" value="TreeGrafter"/>
</dbReference>
<evidence type="ECO:0000259" key="1">
    <source>
        <dbReference type="Pfam" id="PF08709"/>
    </source>
</evidence>
<dbReference type="PANTHER" id="PTHR46399">
    <property type="entry name" value="B30.2/SPRY DOMAIN-CONTAINING PROTEIN"/>
    <property type="match status" value="1"/>
</dbReference>
<proteinExistence type="predicted"/>
<dbReference type="GO" id="GO:0030018">
    <property type="term" value="C:Z disc"/>
    <property type="evidence" value="ECO:0007669"/>
    <property type="project" value="TreeGrafter"/>
</dbReference>
<name>A0A8C5STR8_LATLA</name>
<dbReference type="GeneTree" id="ENSGT00940000155288"/>
<protein>
    <recommendedName>
        <fullName evidence="1">Inositol 1,4,5-trisphosphate/ryanodine receptor domain-containing protein</fullName>
    </recommendedName>
</protein>
<evidence type="ECO:0000313" key="3">
    <source>
        <dbReference type="Proteomes" id="UP000694406"/>
    </source>
</evidence>
<dbReference type="GO" id="GO:0005219">
    <property type="term" value="F:ryanodine-sensitive calcium-release channel activity"/>
    <property type="evidence" value="ECO:0007669"/>
    <property type="project" value="InterPro"/>
</dbReference>
<dbReference type="Pfam" id="PF08709">
    <property type="entry name" value="Ins145_P3_rec"/>
    <property type="match status" value="1"/>
</dbReference>
<dbReference type="Proteomes" id="UP000694406">
    <property type="component" value="Unplaced"/>
</dbReference>
<accession>A0A8C5STR8</accession>
<feature type="domain" description="Inositol 1,4,5-trisphosphate/ryanodine receptor" evidence="1">
    <location>
        <begin position="10"/>
        <end position="95"/>
    </location>
</feature>
<dbReference type="GO" id="GO:0034704">
    <property type="term" value="C:calcium channel complex"/>
    <property type="evidence" value="ECO:0007669"/>
    <property type="project" value="TreeGrafter"/>
</dbReference>
<dbReference type="PANTHER" id="PTHR46399:SF10">
    <property type="entry name" value="RYANODINE RECEPTOR 1"/>
    <property type="match status" value="1"/>
</dbReference>
<reference evidence="2" key="1">
    <citation type="submission" date="2025-08" db="UniProtKB">
        <authorList>
            <consortium name="Ensembl"/>
        </authorList>
    </citation>
    <scope>IDENTIFICATION</scope>
</reference>
<dbReference type="InterPro" id="IPR014821">
    <property type="entry name" value="Ins145_P3_rcpt"/>
</dbReference>
<sequence>GRDFFSVFNEQLKLCLATEGFGNRLCFLEPTSNAQKVPPDLAICCFSLEQSLSVRALQEMLANTVEAGVESSQGGGHRTLLYGHAILLRHSHSGMVSGGEWNSRKPWILTRGQGKAGELQHSVK</sequence>
<dbReference type="GO" id="GO:0014808">
    <property type="term" value="P:release of sequestered calcium ion into cytosol by sarcoplasmic reticulum"/>
    <property type="evidence" value="ECO:0007669"/>
    <property type="project" value="TreeGrafter"/>
</dbReference>
<dbReference type="GO" id="GO:0042383">
    <property type="term" value="C:sarcolemma"/>
    <property type="evidence" value="ECO:0007669"/>
    <property type="project" value="TreeGrafter"/>
</dbReference>
<evidence type="ECO:0000313" key="2">
    <source>
        <dbReference type="Ensembl" id="ENSLLTP00000023346.1"/>
    </source>
</evidence>
<dbReference type="Ensembl" id="ENSLLTT00000024201.1">
    <property type="protein sequence ID" value="ENSLLTP00000023346.1"/>
    <property type="gene ID" value="ENSLLTG00000017250.1"/>
</dbReference>
<organism evidence="2 3">
    <name type="scientific">Laticauda laticaudata</name>
    <name type="common">Blue-ringed sea krait</name>
    <name type="synonym">Blue-lipped sea krait</name>
    <dbReference type="NCBI Taxonomy" id="8630"/>
    <lineage>
        <taxon>Eukaryota</taxon>
        <taxon>Metazoa</taxon>
        <taxon>Chordata</taxon>
        <taxon>Craniata</taxon>
        <taxon>Vertebrata</taxon>
        <taxon>Euteleostomi</taxon>
        <taxon>Lepidosauria</taxon>
        <taxon>Squamata</taxon>
        <taxon>Bifurcata</taxon>
        <taxon>Unidentata</taxon>
        <taxon>Episquamata</taxon>
        <taxon>Toxicofera</taxon>
        <taxon>Serpentes</taxon>
        <taxon>Colubroidea</taxon>
        <taxon>Elapidae</taxon>
        <taxon>Laticaudinae</taxon>
        <taxon>Laticauda</taxon>
    </lineage>
</organism>
<dbReference type="AlphaFoldDB" id="A0A8C5STR8"/>
<dbReference type="InterPro" id="IPR013333">
    <property type="entry name" value="Ryan_recept"/>
</dbReference>
<dbReference type="PRINTS" id="PR00795">
    <property type="entry name" value="RYANODINER"/>
</dbReference>
<dbReference type="GO" id="GO:0006941">
    <property type="term" value="P:striated muscle contraction"/>
    <property type="evidence" value="ECO:0007669"/>
    <property type="project" value="TreeGrafter"/>
</dbReference>
<keyword evidence="3" id="KW-1185">Reference proteome</keyword>
<dbReference type="GO" id="GO:0005790">
    <property type="term" value="C:smooth endoplasmic reticulum"/>
    <property type="evidence" value="ECO:0007669"/>
    <property type="project" value="TreeGrafter"/>
</dbReference>
<dbReference type="InterPro" id="IPR015925">
    <property type="entry name" value="Ryanodine_IP3_receptor"/>
</dbReference>
<reference evidence="2" key="2">
    <citation type="submission" date="2025-09" db="UniProtKB">
        <authorList>
            <consortium name="Ensembl"/>
        </authorList>
    </citation>
    <scope>IDENTIFICATION</scope>
</reference>